<dbReference type="Proteomes" id="UP000085678">
    <property type="component" value="Unplaced"/>
</dbReference>
<keyword evidence="1" id="KW-0472">Membrane</keyword>
<gene>
    <name evidence="3" type="primary">LOC106169461</name>
</gene>
<dbReference type="AlphaFoldDB" id="A0A1S3J1R3"/>
<keyword evidence="1" id="KW-0812">Transmembrane</keyword>
<evidence type="ECO:0000256" key="1">
    <source>
        <dbReference type="SAM" id="Phobius"/>
    </source>
</evidence>
<proteinExistence type="predicted"/>
<sequence>MAAAAVVHNLHRQAVRRERVFRDRENPLDYFNDDQLRERFRFRRHSILFILQFIINTIQPPTNRSHSIPALFQLLITLGFVAIGLFMFVVRDTIPRISKATVSRVIRRVTVEITRLAGQFVQFPNGRRLEEVKKGFFQLAGMPNVIGAIDCTHVHILAPTGAREPDFVNRKGRHSLNVQ</sequence>
<evidence type="ECO:0000313" key="2">
    <source>
        <dbReference type="Proteomes" id="UP000085678"/>
    </source>
</evidence>
<keyword evidence="1" id="KW-1133">Transmembrane helix</keyword>
<feature type="transmembrane region" description="Helical" evidence="1">
    <location>
        <begin position="70"/>
        <end position="90"/>
    </location>
</feature>
<evidence type="ECO:0000313" key="3">
    <source>
        <dbReference type="RefSeq" id="XP_013404377.1"/>
    </source>
</evidence>
<accession>A0A1S3J1R3</accession>
<dbReference type="RefSeq" id="XP_013404377.1">
    <property type="nucleotide sequence ID" value="XM_013548923.1"/>
</dbReference>
<protein>
    <submittedName>
        <fullName evidence="3">Nuclease HARBI1</fullName>
    </submittedName>
</protein>
<dbReference type="KEGG" id="lak:106169461"/>
<dbReference type="InterPro" id="IPR026103">
    <property type="entry name" value="HARBI1_animal"/>
</dbReference>
<organism evidence="2 3">
    <name type="scientific">Lingula anatina</name>
    <name type="common">Brachiopod</name>
    <name type="synonym">Lingula unguis</name>
    <dbReference type="NCBI Taxonomy" id="7574"/>
    <lineage>
        <taxon>Eukaryota</taxon>
        <taxon>Metazoa</taxon>
        <taxon>Spiralia</taxon>
        <taxon>Lophotrochozoa</taxon>
        <taxon>Brachiopoda</taxon>
        <taxon>Linguliformea</taxon>
        <taxon>Lingulata</taxon>
        <taxon>Lingulida</taxon>
        <taxon>Linguloidea</taxon>
        <taxon>Lingulidae</taxon>
        <taxon>Lingula</taxon>
    </lineage>
</organism>
<name>A0A1S3J1R3_LINAN</name>
<dbReference type="PRINTS" id="PR02086">
    <property type="entry name" value="PUTNUCHARBI1"/>
</dbReference>
<dbReference type="OrthoDB" id="6146606at2759"/>
<dbReference type="InParanoid" id="A0A1S3J1R3"/>
<keyword evidence="2" id="KW-1185">Reference proteome</keyword>
<dbReference type="GeneID" id="106169461"/>
<reference evidence="3" key="1">
    <citation type="submission" date="2025-08" db="UniProtKB">
        <authorList>
            <consortium name="RefSeq"/>
        </authorList>
    </citation>
    <scope>IDENTIFICATION</scope>
    <source>
        <tissue evidence="3">Gonads</tissue>
    </source>
</reference>
<feature type="non-terminal residue" evidence="3">
    <location>
        <position position="179"/>
    </location>
</feature>